<dbReference type="AlphaFoldDB" id="A0A848GPN2"/>
<evidence type="ECO:0000313" key="4">
    <source>
        <dbReference type="Proteomes" id="UP000583266"/>
    </source>
</evidence>
<dbReference type="GO" id="GO:0009244">
    <property type="term" value="P:lipopolysaccharide core region biosynthetic process"/>
    <property type="evidence" value="ECO:0007669"/>
    <property type="project" value="TreeGrafter"/>
</dbReference>
<sequence length="304" mass="34590">MKRKTIRVISWGGLGDVLLTTPSFEALKKQDPSCKIIIYCTSKSHMEVYRHNPHIDDVRSNKFWPNIKAYFLSYFKLAPFLIPNYGQIFPSLFLRKHATEIIAEEIFRVKLDTNKVQVYLTAEEDEWAKQKLAAYKKPVAIHITSITSKNQMWPLEYWEELVASMPDHTFLQLGLPSEQQVKGAVDLRGATTFRQGMGILKHAHSFIGVVSSFLHASSAFDTPGVGLYGSSSDIIWGHANNINLNKKLHCAPCIDYIWRSPCPYSSRCMTGITVAEVKEALEQQLRHRQVIPQDNRKILQISGV</sequence>
<dbReference type="GO" id="GO:0005829">
    <property type="term" value="C:cytosol"/>
    <property type="evidence" value="ECO:0007669"/>
    <property type="project" value="TreeGrafter"/>
</dbReference>
<dbReference type="GO" id="GO:0008713">
    <property type="term" value="F:ADP-heptose-lipopolysaccharide heptosyltransferase activity"/>
    <property type="evidence" value="ECO:0007669"/>
    <property type="project" value="TreeGrafter"/>
</dbReference>
<keyword evidence="2 3" id="KW-0808">Transferase</keyword>
<dbReference type="PANTHER" id="PTHR30160">
    <property type="entry name" value="TETRAACYLDISACCHARIDE 4'-KINASE-RELATED"/>
    <property type="match status" value="1"/>
</dbReference>
<gene>
    <name evidence="3" type="ORF">HHL17_11745</name>
</gene>
<organism evidence="3 4">
    <name type="scientific">Chitinophaga fulva</name>
    <dbReference type="NCBI Taxonomy" id="2728842"/>
    <lineage>
        <taxon>Bacteria</taxon>
        <taxon>Pseudomonadati</taxon>
        <taxon>Bacteroidota</taxon>
        <taxon>Chitinophagia</taxon>
        <taxon>Chitinophagales</taxon>
        <taxon>Chitinophagaceae</taxon>
        <taxon>Chitinophaga</taxon>
    </lineage>
</organism>
<proteinExistence type="predicted"/>
<evidence type="ECO:0000256" key="1">
    <source>
        <dbReference type="ARBA" id="ARBA00022676"/>
    </source>
</evidence>
<dbReference type="Pfam" id="PF01075">
    <property type="entry name" value="Glyco_transf_9"/>
    <property type="match status" value="1"/>
</dbReference>
<comment type="caution">
    <text evidence="3">The sequence shown here is derived from an EMBL/GenBank/DDBJ whole genome shotgun (WGS) entry which is preliminary data.</text>
</comment>
<dbReference type="Gene3D" id="3.40.50.2000">
    <property type="entry name" value="Glycogen Phosphorylase B"/>
    <property type="match status" value="2"/>
</dbReference>
<protein>
    <submittedName>
        <fullName evidence="3">Glycosyltransferase family 9 protein</fullName>
    </submittedName>
</protein>
<keyword evidence="4" id="KW-1185">Reference proteome</keyword>
<dbReference type="CDD" id="cd03789">
    <property type="entry name" value="GT9_LPS_heptosyltransferase"/>
    <property type="match status" value="1"/>
</dbReference>
<dbReference type="InterPro" id="IPR051199">
    <property type="entry name" value="LPS_LOS_Heptosyltrfase"/>
</dbReference>
<dbReference type="RefSeq" id="WP_169224908.1">
    <property type="nucleotide sequence ID" value="NZ_JABBGC010000001.1"/>
</dbReference>
<dbReference type="EMBL" id="JABBGC010000001">
    <property type="protein sequence ID" value="NML37868.1"/>
    <property type="molecule type" value="Genomic_DNA"/>
</dbReference>
<evidence type="ECO:0000256" key="2">
    <source>
        <dbReference type="ARBA" id="ARBA00022679"/>
    </source>
</evidence>
<reference evidence="3 4" key="1">
    <citation type="submission" date="2020-04" db="EMBL/GenBank/DDBJ databases">
        <title>Chitinophaga sp. G-6-1-13 sp. nov., isolated from soil.</title>
        <authorList>
            <person name="Dahal R.H."/>
            <person name="Chaudhary D.K."/>
        </authorList>
    </citation>
    <scope>NUCLEOTIDE SEQUENCE [LARGE SCALE GENOMIC DNA]</scope>
    <source>
        <strain evidence="3 4">G-6-1-13</strain>
    </source>
</reference>
<dbReference type="SUPFAM" id="SSF53756">
    <property type="entry name" value="UDP-Glycosyltransferase/glycogen phosphorylase"/>
    <property type="match status" value="1"/>
</dbReference>
<evidence type="ECO:0000313" key="3">
    <source>
        <dbReference type="EMBL" id="NML37868.1"/>
    </source>
</evidence>
<keyword evidence="1" id="KW-0328">Glycosyltransferase</keyword>
<accession>A0A848GPN2</accession>
<dbReference type="InterPro" id="IPR002201">
    <property type="entry name" value="Glyco_trans_9"/>
</dbReference>
<dbReference type="PANTHER" id="PTHR30160:SF1">
    <property type="entry name" value="LIPOPOLYSACCHARIDE 1,2-N-ACETYLGLUCOSAMINETRANSFERASE-RELATED"/>
    <property type="match status" value="1"/>
</dbReference>
<name>A0A848GPN2_9BACT</name>
<dbReference type="Proteomes" id="UP000583266">
    <property type="component" value="Unassembled WGS sequence"/>
</dbReference>